<dbReference type="Proteomes" id="UP000481872">
    <property type="component" value="Unassembled WGS sequence"/>
</dbReference>
<feature type="domain" description="Calcineurin-like phosphoesterase" evidence="3">
    <location>
        <begin position="1"/>
        <end position="146"/>
    </location>
</feature>
<sequence>MLVGILSDTHRNKVNMDKAIEKIKKCDLVFHLGDNYEDIDYIKRIYKGKIIGVCGNCDTTKKLSKEAVYKLKGHTIFLTHGDCYRVKLNTFNLKYRAMEIGANIVLYGHSHMSFIEKDGDILFINPGSVGEPIDRNPSIAIMEINENNIECKIISI</sequence>
<evidence type="ECO:0000256" key="1">
    <source>
        <dbReference type="ARBA" id="ARBA00008950"/>
    </source>
</evidence>
<proteinExistence type="inferred from homology"/>
<dbReference type="AlphaFoldDB" id="A0A6M0GZQ8"/>
<dbReference type="InterPro" id="IPR029052">
    <property type="entry name" value="Metallo-depent_PP-like"/>
</dbReference>
<keyword evidence="5" id="KW-1185">Reference proteome</keyword>
<gene>
    <name evidence="4" type="ORF">G3M99_02885</name>
</gene>
<keyword evidence="2" id="KW-0479">Metal-binding</keyword>
<dbReference type="CDD" id="cd00841">
    <property type="entry name" value="MPP_YfcE"/>
    <property type="match status" value="1"/>
</dbReference>
<dbReference type="InterPro" id="IPR024654">
    <property type="entry name" value="Calcineurin-like_PHP_lpxH"/>
</dbReference>
<dbReference type="Pfam" id="PF12850">
    <property type="entry name" value="Metallophos_2"/>
    <property type="match status" value="1"/>
</dbReference>
<evidence type="ECO:0000313" key="5">
    <source>
        <dbReference type="Proteomes" id="UP000481872"/>
    </source>
</evidence>
<reference evidence="4 5" key="1">
    <citation type="submission" date="2020-02" db="EMBL/GenBank/DDBJ databases">
        <title>Genome assembly of a novel Clostridium senegalense strain.</title>
        <authorList>
            <person name="Gupta T.B."/>
            <person name="Jauregui R."/>
            <person name="Maclean P."/>
            <person name="Nawarathana A."/>
            <person name="Brightwell G."/>
        </authorList>
    </citation>
    <scope>NUCLEOTIDE SEQUENCE [LARGE SCALE GENOMIC DNA]</scope>
    <source>
        <strain evidence="4 5">AGRFS4</strain>
    </source>
</reference>
<accession>A0A6M0GZQ8</accession>
<dbReference type="SUPFAM" id="SSF56300">
    <property type="entry name" value="Metallo-dependent phosphatases"/>
    <property type="match status" value="1"/>
</dbReference>
<dbReference type="NCBIfam" id="TIGR00040">
    <property type="entry name" value="yfcE"/>
    <property type="match status" value="1"/>
</dbReference>
<dbReference type="RefSeq" id="WP_199869151.1">
    <property type="nucleotide sequence ID" value="NZ_JAAGPU010000002.1"/>
</dbReference>
<evidence type="ECO:0000313" key="4">
    <source>
        <dbReference type="EMBL" id="NEU03819.1"/>
    </source>
</evidence>
<evidence type="ECO:0000259" key="3">
    <source>
        <dbReference type="Pfam" id="PF12850"/>
    </source>
</evidence>
<protein>
    <recommendedName>
        <fullName evidence="2">Phosphoesterase</fullName>
        <ecNumber evidence="2">3.1.4.-</ecNumber>
    </recommendedName>
</protein>
<dbReference type="InterPro" id="IPR000979">
    <property type="entry name" value="Phosphodiesterase_MJ0936/Vps29"/>
</dbReference>
<dbReference type="EC" id="3.1.4.-" evidence="2"/>
<evidence type="ECO:0000256" key="2">
    <source>
        <dbReference type="RuleBase" id="RU362039"/>
    </source>
</evidence>
<dbReference type="EMBL" id="JAAGPU010000002">
    <property type="protein sequence ID" value="NEU03819.1"/>
    <property type="molecule type" value="Genomic_DNA"/>
</dbReference>
<dbReference type="GO" id="GO:0016787">
    <property type="term" value="F:hydrolase activity"/>
    <property type="evidence" value="ECO:0007669"/>
    <property type="project" value="UniProtKB-UniRule"/>
</dbReference>
<comment type="similarity">
    <text evidence="1 2">Belongs to the metallophosphoesterase superfamily. YfcE family.</text>
</comment>
<name>A0A6M0GZQ8_9CLOT</name>
<dbReference type="PANTHER" id="PTHR11124">
    <property type="entry name" value="VACUOLAR SORTING PROTEIN VPS29"/>
    <property type="match status" value="1"/>
</dbReference>
<dbReference type="GO" id="GO:0046872">
    <property type="term" value="F:metal ion binding"/>
    <property type="evidence" value="ECO:0007669"/>
    <property type="project" value="UniProtKB-KW"/>
</dbReference>
<comment type="caution">
    <text evidence="4">The sequence shown here is derived from an EMBL/GenBank/DDBJ whole genome shotgun (WGS) entry which is preliminary data.</text>
</comment>
<dbReference type="Gene3D" id="3.60.21.10">
    <property type="match status" value="1"/>
</dbReference>
<dbReference type="InterPro" id="IPR041802">
    <property type="entry name" value="MPP_YfcE"/>
</dbReference>
<comment type="cofactor">
    <cofactor evidence="2">
        <name>a divalent metal cation</name>
        <dbReference type="ChEBI" id="CHEBI:60240"/>
    </cofactor>
</comment>
<organism evidence="4 5">
    <name type="scientific">Clostridium senegalense</name>
    <dbReference type="NCBI Taxonomy" id="1465809"/>
    <lineage>
        <taxon>Bacteria</taxon>
        <taxon>Bacillati</taxon>
        <taxon>Bacillota</taxon>
        <taxon>Clostridia</taxon>
        <taxon>Eubacteriales</taxon>
        <taxon>Clostridiaceae</taxon>
        <taxon>Clostridium</taxon>
    </lineage>
</organism>